<evidence type="ECO:0000313" key="2">
    <source>
        <dbReference type="Proteomes" id="UP000275846"/>
    </source>
</evidence>
<dbReference type="EMBL" id="UYSU01032860">
    <property type="protein sequence ID" value="VDL90802.1"/>
    <property type="molecule type" value="Genomic_DNA"/>
</dbReference>
<name>A0A183SJL9_SCHSO</name>
<dbReference type="InterPro" id="IPR036691">
    <property type="entry name" value="Endo/exonu/phosph_ase_sf"/>
</dbReference>
<dbReference type="PANTHER" id="PTHR47027">
    <property type="entry name" value="REVERSE TRANSCRIPTASE DOMAIN-CONTAINING PROTEIN"/>
    <property type="match status" value="1"/>
</dbReference>
<organism evidence="3">
    <name type="scientific">Schistocephalus solidus</name>
    <name type="common">Tapeworm</name>
    <dbReference type="NCBI Taxonomy" id="70667"/>
    <lineage>
        <taxon>Eukaryota</taxon>
        <taxon>Metazoa</taxon>
        <taxon>Spiralia</taxon>
        <taxon>Lophotrochozoa</taxon>
        <taxon>Platyhelminthes</taxon>
        <taxon>Cestoda</taxon>
        <taxon>Eucestoda</taxon>
        <taxon>Diphyllobothriidea</taxon>
        <taxon>Diphyllobothriidae</taxon>
        <taxon>Schistocephalus</taxon>
    </lineage>
</organism>
<gene>
    <name evidence="1" type="ORF">SSLN_LOCUS4417</name>
</gene>
<dbReference type="WBParaSite" id="SSLN_0000456401-mRNA-1">
    <property type="protein sequence ID" value="SSLN_0000456401-mRNA-1"/>
    <property type="gene ID" value="SSLN_0000456401"/>
</dbReference>
<dbReference type="Proteomes" id="UP000275846">
    <property type="component" value="Unassembled WGS sequence"/>
</dbReference>
<proteinExistence type="predicted"/>
<dbReference type="SUPFAM" id="SSF56219">
    <property type="entry name" value="DNase I-like"/>
    <property type="match status" value="1"/>
</dbReference>
<keyword evidence="2" id="KW-1185">Reference proteome</keyword>
<reference evidence="1 2" key="2">
    <citation type="submission" date="2018-11" db="EMBL/GenBank/DDBJ databases">
        <authorList>
            <consortium name="Pathogen Informatics"/>
        </authorList>
    </citation>
    <scope>NUCLEOTIDE SEQUENCE [LARGE SCALE GENOMIC DNA]</scope>
    <source>
        <strain evidence="1 2">NST_G2</strain>
    </source>
</reference>
<accession>A0A183SJL9</accession>
<evidence type="ECO:0000313" key="1">
    <source>
        <dbReference type="EMBL" id="VDL90802.1"/>
    </source>
</evidence>
<evidence type="ECO:0000313" key="3">
    <source>
        <dbReference type="WBParaSite" id="SSLN_0000456401-mRNA-1"/>
    </source>
</evidence>
<dbReference type="OrthoDB" id="10030815at2759"/>
<dbReference type="Gene3D" id="3.60.10.10">
    <property type="entry name" value="Endonuclease/exonuclease/phosphatase"/>
    <property type="match status" value="1"/>
</dbReference>
<protein>
    <submittedName>
        <fullName evidence="3">Reverse transcriptase domain-containing protein</fullName>
    </submittedName>
</protein>
<dbReference type="AlphaFoldDB" id="A0A183SJL9"/>
<sequence length="612" mass="67834">MKIVYGLPVEGATPLLSADGTTLLTEMEILKRWVAHLQSVLNRLSIISDAAFNRLPEVETNADLDLLPSLQETIRAVSQAFNDAKIVNLNTKKGNRQLCDNPRGISLLNIARKIFDNILFNRLNGHREQGILSEGQCGFHRHRGTTDMIFAAHQLREKCQEMRTHLYKTFVDLTKAFLTLLPNSQLWLLAVGFFPAATPRATVTTGWLIRMRVSCVVCASTPGMSDARTFHLPFLNKSYGGGYSNPRGRPKAETRDAGVAFAIRNDIVGHLLGLPQGINDRLMSLHLLFRGDKLATIISAFAPPMTSSDAAKDKFYEEKLIVIGDYNAGIGTDHAAWQGVLGPHGLGGCNDNGLLFLRTCAEHRLLLTNTFFCLPTWEKATWMHTQKRRWQLLDYVLVPRRDRQDVLVSMVIRDADGWMDHRLVISQMRLRLQPRRRPQAISDAAIDRLPKVGTKNDLDLQPSLPETIRAVQQISSGKAPGAERKYTSTSANAGSNAGVYDYSPCILFADDCALNNVTEEEMQRSINFFAAGCANFGLTISSAKPVVMHQPPTNAKYNAPRINVNDAQLKNVETFAYLGSTLSRNTRIDDEFAQRISKAGCSSACGIATLLI</sequence>
<dbReference type="PANTHER" id="PTHR47027:SF26">
    <property type="entry name" value="REVERSE TRANSCRIPTASE DOMAIN-CONTAINING PROTEIN"/>
    <property type="match status" value="1"/>
</dbReference>
<reference evidence="3" key="1">
    <citation type="submission" date="2016-06" db="UniProtKB">
        <authorList>
            <consortium name="WormBaseParasite"/>
        </authorList>
    </citation>
    <scope>IDENTIFICATION</scope>
</reference>